<dbReference type="GO" id="GO:0009063">
    <property type="term" value="P:amino acid catabolic process"/>
    <property type="evidence" value="ECO:0007669"/>
    <property type="project" value="InterPro"/>
</dbReference>
<dbReference type="PROSITE" id="PS00909">
    <property type="entry name" value="MR_MLE_2"/>
    <property type="match status" value="1"/>
</dbReference>
<evidence type="ECO:0000313" key="4">
    <source>
        <dbReference type="EMBL" id="CAG4882278.1"/>
    </source>
</evidence>
<dbReference type="Gene3D" id="3.30.390.10">
    <property type="entry name" value="Enolase-like, N-terminal domain"/>
    <property type="match status" value="1"/>
</dbReference>
<dbReference type="InterPro" id="IPR018110">
    <property type="entry name" value="Mandel_Rmase/mucon_lact_enz_CS"/>
</dbReference>
<accession>A0A916N7L2</accession>
<dbReference type="InterPro" id="IPR036849">
    <property type="entry name" value="Enolase-like_C_sf"/>
</dbReference>
<dbReference type="Pfam" id="PF13378">
    <property type="entry name" value="MR_MLE_C"/>
    <property type="match status" value="1"/>
</dbReference>
<organism evidence="4 5">
    <name type="scientific">Georgfuchsia toluolica</name>
    <dbReference type="NCBI Taxonomy" id="424218"/>
    <lineage>
        <taxon>Bacteria</taxon>
        <taxon>Pseudomonadati</taxon>
        <taxon>Pseudomonadota</taxon>
        <taxon>Betaproteobacteria</taxon>
        <taxon>Nitrosomonadales</taxon>
        <taxon>Sterolibacteriaceae</taxon>
        <taxon>Georgfuchsia</taxon>
    </lineage>
</organism>
<name>A0A916N7L2_9PROT</name>
<dbReference type="EMBL" id="CAJQUM010000001">
    <property type="protein sequence ID" value="CAG4882278.1"/>
    <property type="molecule type" value="Genomic_DNA"/>
</dbReference>
<dbReference type="Gene3D" id="3.20.20.120">
    <property type="entry name" value="Enolase-like C-terminal domain"/>
    <property type="match status" value="1"/>
</dbReference>
<dbReference type="InterPro" id="IPR034613">
    <property type="entry name" value="Muconate_cycloisomerase_anti"/>
</dbReference>
<dbReference type="CDD" id="cd03315">
    <property type="entry name" value="MLE_like"/>
    <property type="match status" value="1"/>
</dbReference>
<dbReference type="AlphaFoldDB" id="A0A916N7L2"/>
<keyword evidence="5" id="KW-1185">Reference proteome</keyword>
<dbReference type="InterPro" id="IPR013341">
    <property type="entry name" value="Mandelate_racemase_N_dom"/>
</dbReference>
<proteinExistence type="inferred from homology"/>
<dbReference type="GO" id="GO:0046872">
    <property type="term" value="F:metal ion binding"/>
    <property type="evidence" value="ECO:0007669"/>
    <property type="project" value="UniProtKB-KW"/>
</dbReference>
<reference evidence="4" key="1">
    <citation type="submission" date="2021-04" db="EMBL/GenBank/DDBJ databases">
        <authorList>
            <person name="Hornung B."/>
        </authorList>
    </citation>
    <scope>NUCLEOTIDE SEQUENCE</scope>
    <source>
        <strain evidence="4">G5G6</strain>
    </source>
</reference>
<dbReference type="InterPro" id="IPR029017">
    <property type="entry name" value="Enolase-like_N"/>
</dbReference>
<dbReference type="SFLD" id="SFLDS00001">
    <property type="entry name" value="Enolase"/>
    <property type="match status" value="1"/>
</dbReference>
<dbReference type="SUPFAM" id="SSF54826">
    <property type="entry name" value="Enolase N-terminal domain-like"/>
    <property type="match status" value="1"/>
</dbReference>
<feature type="domain" description="Mandelate racemase/muconate lactonizing enzyme C-terminal" evidence="3">
    <location>
        <begin position="147"/>
        <end position="243"/>
    </location>
</feature>
<dbReference type="RefSeq" id="WP_220634368.1">
    <property type="nucleotide sequence ID" value="NZ_CAJQUM010000001.1"/>
</dbReference>
<dbReference type="InterPro" id="IPR034593">
    <property type="entry name" value="DgoD-like"/>
</dbReference>
<gene>
    <name evidence="4" type="ORF">GTOL_10160</name>
</gene>
<protein>
    <submittedName>
        <fullName evidence="4">Mandelate racemase/muconate lactonizing enzyme family protein</fullName>
    </submittedName>
</protein>
<dbReference type="PANTHER" id="PTHR48080">
    <property type="entry name" value="D-GALACTONATE DEHYDRATASE-RELATED"/>
    <property type="match status" value="1"/>
</dbReference>
<comment type="similarity">
    <text evidence="1">Belongs to the mandelate racemase/muconate lactonizing enzyme family.</text>
</comment>
<dbReference type="Proteomes" id="UP000742786">
    <property type="component" value="Unassembled WGS sequence"/>
</dbReference>
<evidence type="ECO:0000313" key="5">
    <source>
        <dbReference type="Proteomes" id="UP000742786"/>
    </source>
</evidence>
<dbReference type="InterPro" id="IPR029065">
    <property type="entry name" value="Enolase_C-like"/>
</dbReference>
<comment type="caution">
    <text evidence="4">The sequence shown here is derived from an EMBL/GenBank/DDBJ whole genome shotgun (WGS) entry which is preliminary data.</text>
</comment>
<dbReference type="SUPFAM" id="SSF51604">
    <property type="entry name" value="Enolase C-terminal domain-like"/>
    <property type="match status" value="1"/>
</dbReference>
<evidence type="ECO:0000259" key="3">
    <source>
        <dbReference type="SMART" id="SM00922"/>
    </source>
</evidence>
<dbReference type="PANTHER" id="PTHR48080:SF3">
    <property type="entry name" value="ENOLASE SUPERFAMILY MEMBER DDB_G0284701"/>
    <property type="match status" value="1"/>
</dbReference>
<dbReference type="InterPro" id="IPR013342">
    <property type="entry name" value="Mandelate_racemase_C"/>
</dbReference>
<keyword evidence="2" id="KW-0479">Metal-binding</keyword>
<evidence type="ECO:0000256" key="1">
    <source>
        <dbReference type="ARBA" id="ARBA00008031"/>
    </source>
</evidence>
<dbReference type="SFLD" id="SFLDG00180">
    <property type="entry name" value="muconate_cycloisomerase"/>
    <property type="match status" value="1"/>
</dbReference>
<evidence type="ECO:0000256" key="2">
    <source>
        <dbReference type="ARBA" id="ARBA00022723"/>
    </source>
</evidence>
<dbReference type="Pfam" id="PF02746">
    <property type="entry name" value="MR_MLE_N"/>
    <property type="match status" value="1"/>
</dbReference>
<dbReference type="SMART" id="SM00922">
    <property type="entry name" value="MR_MLE"/>
    <property type="match status" value="1"/>
</dbReference>
<sequence length="391" mass="42876">MKINRVELIPISIPTKHGGTKMMRGIAMPAFTESLVLKLHTDEGVMGFSECGDTSSWYQGETQSSIMTMIRDFFAPKILLGEDPTKIEKIVGLMDTIARDNNQAKATVDFALHDLVGKILGVPVSTLLGGKTIDRIPLGLVIMGATPQAAVDKALKVLKAGFHFVKFKSTTVVKDDIAIVAELRAAVGDDVELFVDVNGAWTYDQALVAIRGMEKCNLSKIEQPLPEWDIEGMARLRGKVSMPIYADESARELHHLHDIITKRAADGLMLKLQKAGGLLKAQRWLTMARLANMPVICGCMASTGVEASPAAHLLAANEWISRFPQENAGPLHLHQCLNSRDIKDDLALNPPRYEDGFLYPPEGPGLGVDLNEELLQRWITPGKKIQVIEAR</sequence>